<dbReference type="PROSITE" id="PS00629">
    <property type="entry name" value="IMP_1"/>
    <property type="match status" value="1"/>
</dbReference>
<evidence type="ECO:0000256" key="11">
    <source>
        <dbReference type="NCBIfam" id="TIGR02067"/>
    </source>
</evidence>
<dbReference type="InterPro" id="IPR020583">
    <property type="entry name" value="Inositol_monoP_metal-BS"/>
</dbReference>
<evidence type="ECO:0000256" key="5">
    <source>
        <dbReference type="ARBA" id="ARBA00022605"/>
    </source>
</evidence>
<evidence type="ECO:0000256" key="1">
    <source>
        <dbReference type="ARBA" id="ARBA00001946"/>
    </source>
</evidence>
<evidence type="ECO:0000256" key="2">
    <source>
        <dbReference type="ARBA" id="ARBA00004970"/>
    </source>
</evidence>
<evidence type="ECO:0000256" key="7">
    <source>
        <dbReference type="ARBA" id="ARBA00022801"/>
    </source>
</evidence>
<feature type="compositionally biased region" description="Low complexity" evidence="12">
    <location>
        <begin position="265"/>
        <end position="291"/>
    </location>
</feature>
<comment type="pathway">
    <text evidence="2">Amino-acid biosynthesis; L-histidine biosynthesis; L-histidine from 5-phospho-alpha-D-ribose 1-diphosphate: step 8/9.</text>
</comment>
<dbReference type="Proteomes" id="UP001501736">
    <property type="component" value="Unassembled WGS sequence"/>
</dbReference>
<organism evidence="13 14">
    <name type="scientific">Nesterenkonia halobia</name>
    <dbReference type="NCBI Taxonomy" id="37922"/>
    <lineage>
        <taxon>Bacteria</taxon>
        <taxon>Bacillati</taxon>
        <taxon>Actinomycetota</taxon>
        <taxon>Actinomycetes</taxon>
        <taxon>Micrococcales</taxon>
        <taxon>Micrococcaceae</taxon>
        <taxon>Nesterenkonia</taxon>
    </lineage>
</organism>
<dbReference type="SUPFAM" id="SSF56655">
    <property type="entry name" value="Carbohydrate phosphatase"/>
    <property type="match status" value="1"/>
</dbReference>
<sequence>MNRHQTSPYTEDLRLAHMIADSVDAQTMARFSAMDFDVETKPDLTPVTEADRLAEELIRGQLSRARGRDAVHGEEFGSSGSGPRRWVIDPIDGTKNFVRGVPVWATLIALVDHGEPVMGVVSAPALGRRWWAARDGGAYTGKSLASARPLEVSKVSALSDASFSYSSLTGWRAAGRSQNFLELTETVWRTRAFGDFWSYCLLAEGAVDLAAEPELELHDMAALVPIVTEAGGQFTSLDEEPGCSGGNALATNGLLHQAALAALAPDDPTPWANPSAAAPSAAAEDAPQGAPTPQEAAQHEAGRTGLSPS</sequence>
<evidence type="ECO:0000256" key="4">
    <source>
        <dbReference type="ARBA" id="ARBA00013085"/>
    </source>
</evidence>
<protein>
    <recommendedName>
        <fullName evidence="4 11">Histidinol-phosphatase</fullName>
        <ecNumber evidence="4 11">3.1.3.15</ecNumber>
    </recommendedName>
</protein>
<dbReference type="PRINTS" id="PR00377">
    <property type="entry name" value="IMPHPHTASES"/>
</dbReference>
<comment type="caution">
    <text evidence="13">The sequence shown here is derived from an EMBL/GenBank/DDBJ whole genome shotgun (WGS) entry which is preliminary data.</text>
</comment>
<dbReference type="InterPro" id="IPR000760">
    <property type="entry name" value="Inositol_monophosphatase-like"/>
</dbReference>
<accession>A0ABP6RFQ4</accession>
<evidence type="ECO:0000313" key="14">
    <source>
        <dbReference type="Proteomes" id="UP001501736"/>
    </source>
</evidence>
<keyword evidence="14" id="KW-1185">Reference proteome</keyword>
<dbReference type="EC" id="3.1.3.15" evidence="4 11"/>
<dbReference type="InterPro" id="IPR051090">
    <property type="entry name" value="Inositol_monoP_superfamily"/>
</dbReference>
<reference evidence="14" key="1">
    <citation type="journal article" date="2019" name="Int. J. Syst. Evol. Microbiol.">
        <title>The Global Catalogue of Microorganisms (GCM) 10K type strain sequencing project: providing services to taxonomists for standard genome sequencing and annotation.</title>
        <authorList>
            <consortium name="The Broad Institute Genomics Platform"/>
            <consortium name="The Broad Institute Genome Sequencing Center for Infectious Disease"/>
            <person name="Wu L."/>
            <person name="Ma J."/>
        </authorList>
    </citation>
    <scope>NUCLEOTIDE SEQUENCE [LARGE SCALE GENOMIC DNA]</scope>
    <source>
        <strain evidence="14">JCM 11483</strain>
    </source>
</reference>
<evidence type="ECO:0000256" key="12">
    <source>
        <dbReference type="SAM" id="MobiDB-lite"/>
    </source>
</evidence>
<evidence type="ECO:0000256" key="10">
    <source>
        <dbReference type="ARBA" id="ARBA00049158"/>
    </source>
</evidence>
<comment type="cofactor">
    <cofactor evidence="1">
        <name>Mg(2+)</name>
        <dbReference type="ChEBI" id="CHEBI:18420"/>
    </cofactor>
</comment>
<keyword evidence="8" id="KW-0460">Magnesium</keyword>
<dbReference type="PANTHER" id="PTHR43200:SF6">
    <property type="entry name" value="3'(2'),5'-BISPHOSPHATE NUCLEOTIDASE"/>
    <property type="match status" value="1"/>
</dbReference>
<dbReference type="InterPro" id="IPR011809">
    <property type="entry name" value="His_9_proposed"/>
</dbReference>
<evidence type="ECO:0000256" key="6">
    <source>
        <dbReference type="ARBA" id="ARBA00022723"/>
    </source>
</evidence>
<gene>
    <name evidence="13" type="primary">hisN</name>
    <name evidence="13" type="ORF">GCM10020260_05350</name>
</gene>
<keyword evidence="5" id="KW-0028">Amino-acid biosynthesis</keyword>
<proteinExistence type="inferred from homology"/>
<comment type="similarity">
    <text evidence="3">Belongs to the inositol monophosphatase superfamily.</text>
</comment>
<dbReference type="Gene3D" id="3.30.540.10">
    <property type="entry name" value="Fructose-1,6-Bisphosphatase, subunit A, domain 1"/>
    <property type="match status" value="1"/>
</dbReference>
<dbReference type="NCBIfam" id="TIGR02067">
    <property type="entry name" value="his_9_HisN"/>
    <property type="match status" value="1"/>
</dbReference>
<dbReference type="PANTHER" id="PTHR43200">
    <property type="entry name" value="PHOSPHATASE"/>
    <property type="match status" value="1"/>
</dbReference>
<dbReference type="Pfam" id="PF00459">
    <property type="entry name" value="Inositol_P"/>
    <property type="match status" value="1"/>
</dbReference>
<keyword evidence="9" id="KW-0368">Histidine biosynthesis</keyword>
<keyword evidence="6" id="KW-0479">Metal-binding</keyword>
<evidence type="ECO:0000256" key="9">
    <source>
        <dbReference type="ARBA" id="ARBA00023102"/>
    </source>
</evidence>
<dbReference type="Gene3D" id="3.40.190.80">
    <property type="match status" value="1"/>
</dbReference>
<evidence type="ECO:0000256" key="8">
    <source>
        <dbReference type="ARBA" id="ARBA00022842"/>
    </source>
</evidence>
<evidence type="ECO:0000313" key="13">
    <source>
        <dbReference type="EMBL" id="GAA3280726.1"/>
    </source>
</evidence>
<name>A0ABP6RFQ4_9MICC</name>
<evidence type="ECO:0000256" key="3">
    <source>
        <dbReference type="ARBA" id="ARBA00009759"/>
    </source>
</evidence>
<dbReference type="RefSeq" id="WP_344717864.1">
    <property type="nucleotide sequence ID" value="NZ_BAAAYG010000002.1"/>
</dbReference>
<keyword evidence="7" id="KW-0378">Hydrolase</keyword>
<comment type="catalytic activity">
    <reaction evidence="10">
        <text>L-histidinol phosphate + H2O = L-histidinol + phosphate</text>
        <dbReference type="Rhea" id="RHEA:14465"/>
        <dbReference type="ChEBI" id="CHEBI:15377"/>
        <dbReference type="ChEBI" id="CHEBI:43474"/>
        <dbReference type="ChEBI" id="CHEBI:57699"/>
        <dbReference type="ChEBI" id="CHEBI:57980"/>
        <dbReference type="EC" id="3.1.3.15"/>
    </reaction>
</comment>
<dbReference type="EMBL" id="BAAAYG010000002">
    <property type="protein sequence ID" value="GAA3280726.1"/>
    <property type="molecule type" value="Genomic_DNA"/>
</dbReference>
<feature type="region of interest" description="Disordered" evidence="12">
    <location>
        <begin position="265"/>
        <end position="309"/>
    </location>
</feature>